<name>A0A078R2Q1_PHOVU</name>
<dbReference type="EMBL" id="JNHI01000019">
    <property type="protein sequence ID" value="KDS29864.1"/>
    <property type="molecule type" value="Genomic_DNA"/>
</dbReference>
<evidence type="ECO:0000313" key="2">
    <source>
        <dbReference type="Proteomes" id="UP000028134"/>
    </source>
</evidence>
<gene>
    <name evidence="1" type="ORF">M097_3011</name>
</gene>
<sequence>MSKAMRAFIQCDFTGHPCNPNAFVAFNGLRAMGYECIFFRDMKNSLQTTISKKNSLLAVSA</sequence>
<evidence type="ECO:0000313" key="1">
    <source>
        <dbReference type="EMBL" id="KDS29864.1"/>
    </source>
</evidence>
<proteinExistence type="predicted"/>
<reference evidence="1 2" key="1">
    <citation type="submission" date="2014-04" db="EMBL/GenBank/DDBJ databases">
        <authorList>
            <person name="Sears C."/>
            <person name="Carroll K."/>
            <person name="Sack B.R."/>
            <person name="Qadri F."/>
            <person name="Myers L.L."/>
            <person name="Chung G.-T."/>
            <person name="Escheverria P."/>
            <person name="Fraser C.M."/>
            <person name="Sadzewicz L."/>
            <person name="Shefchek K.A."/>
            <person name="Tallon L."/>
            <person name="Das S.P."/>
            <person name="Daugherty S."/>
            <person name="Mongodin E.F."/>
        </authorList>
    </citation>
    <scope>NUCLEOTIDE SEQUENCE [LARGE SCALE GENOMIC DNA]</scope>
    <source>
        <strain evidence="2">3775 SL(B) 10 (iv)</strain>
    </source>
</reference>
<comment type="caution">
    <text evidence="1">The sequence shown here is derived from an EMBL/GenBank/DDBJ whole genome shotgun (WGS) entry which is preliminary data.</text>
</comment>
<accession>A0A078R2Q1</accession>
<dbReference type="AlphaFoldDB" id="A0A078R2Q1"/>
<organism evidence="1 2">
    <name type="scientific">Phocaeicola vulgatus str. 3775 SL</name>
    <name type="common">B</name>
    <name type="synonym">iv</name>
    <dbReference type="NCBI Taxonomy" id="1339350"/>
    <lineage>
        <taxon>Bacteria</taxon>
        <taxon>Pseudomonadati</taxon>
        <taxon>Bacteroidota</taxon>
        <taxon>Bacteroidia</taxon>
        <taxon>Bacteroidales</taxon>
        <taxon>Bacteroidaceae</taxon>
        <taxon>Phocaeicola</taxon>
    </lineage>
</organism>
<dbReference type="Proteomes" id="UP000028134">
    <property type="component" value="Unassembled WGS sequence"/>
</dbReference>
<protein>
    <submittedName>
        <fullName evidence="1">Uncharacterized protein</fullName>
    </submittedName>
</protein>